<feature type="region of interest" description="Disordered" evidence="1">
    <location>
        <begin position="1"/>
        <end position="33"/>
    </location>
</feature>
<proteinExistence type="predicted"/>
<organism evidence="2">
    <name type="scientific">marine metagenome</name>
    <dbReference type="NCBI Taxonomy" id="408172"/>
    <lineage>
        <taxon>unclassified sequences</taxon>
        <taxon>metagenomes</taxon>
        <taxon>ecological metagenomes</taxon>
    </lineage>
</organism>
<reference evidence="2" key="1">
    <citation type="submission" date="2018-05" db="EMBL/GenBank/DDBJ databases">
        <authorList>
            <person name="Lanie J.A."/>
            <person name="Ng W.-L."/>
            <person name="Kazmierczak K.M."/>
            <person name="Andrzejewski T.M."/>
            <person name="Davidsen T.M."/>
            <person name="Wayne K.J."/>
            <person name="Tettelin H."/>
            <person name="Glass J.I."/>
            <person name="Rusch D."/>
            <person name="Podicherti R."/>
            <person name="Tsui H.-C.T."/>
            <person name="Winkler M.E."/>
        </authorList>
    </citation>
    <scope>NUCLEOTIDE SEQUENCE</scope>
</reference>
<evidence type="ECO:0000313" key="2">
    <source>
        <dbReference type="EMBL" id="SVA60790.1"/>
    </source>
</evidence>
<feature type="non-terminal residue" evidence="2">
    <location>
        <position position="33"/>
    </location>
</feature>
<name>A0A381X834_9ZZZZ</name>
<accession>A0A381X834</accession>
<dbReference type="EMBL" id="UINC01014207">
    <property type="protein sequence ID" value="SVA60790.1"/>
    <property type="molecule type" value="Genomic_DNA"/>
</dbReference>
<dbReference type="AlphaFoldDB" id="A0A381X834"/>
<protein>
    <submittedName>
        <fullName evidence="2">Uncharacterized protein</fullName>
    </submittedName>
</protein>
<sequence length="33" mass="3825">PTTFLMMRERPPAPTTFLTMRQPRPSNRRPPGS</sequence>
<gene>
    <name evidence="2" type="ORF">METZ01_LOCUS113644</name>
</gene>
<feature type="non-terminal residue" evidence="2">
    <location>
        <position position="1"/>
    </location>
</feature>
<evidence type="ECO:0000256" key="1">
    <source>
        <dbReference type="SAM" id="MobiDB-lite"/>
    </source>
</evidence>